<keyword evidence="2" id="KW-1003">Cell membrane</keyword>
<evidence type="ECO:0000313" key="9">
    <source>
        <dbReference type="EMBL" id="OCT42537.1"/>
    </source>
</evidence>
<evidence type="ECO:0000256" key="4">
    <source>
        <dbReference type="ARBA" id="ARBA00022692"/>
    </source>
</evidence>
<keyword evidence="6 8" id="KW-0472">Membrane</keyword>
<comment type="similarity">
    <text evidence="7">Belongs to the glycosyltransferase 87 family.</text>
</comment>
<evidence type="ECO:0000256" key="8">
    <source>
        <dbReference type="SAM" id="Phobius"/>
    </source>
</evidence>
<dbReference type="EMBL" id="JNBU01000016">
    <property type="protein sequence ID" value="OCT42537.1"/>
    <property type="molecule type" value="Genomic_DNA"/>
</dbReference>
<gene>
    <name evidence="10" type="ORF">L860_07240</name>
    <name evidence="9" type="ORF">L860_09615</name>
</gene>
<dbReference type="GO" id="GO:0005886">
    <property type="term" value="C:plasma membrane"/>
    <property type="evidence" value="ECO:0007669"/>
    <property type="project" value="UniProtKB-SubCell"/>
</dbReference>
<evidence type="ECO:0008006" key="11">
    <source>
        <dbReference type="Google" id="ProtNLM"/>
    </source>
</evidence>
<dbReference type="AlphaFoldDB" id="A0A9X5LTG1"/>
<sequence>MESSSSLRTTAISAGAVIIVLFCVFALGSPVEPVDSNVYHEGAQALINGTPLYHFAPGHLLFTYPPFAALILSWMAPMTEHGAWLVMTALSCATVTLSCQRASRLGLLPTAPIGKARRVAFHLPCWAIALVILNPFWETIAKGQINIILMAVCLLGLTTDRRFWGGFAIGLCGGCKLTPLALGLPALRRHDWAHLAGMATGFLASIAIGWLLLPGTSQEYWTDLMWDTGRVGGLDYPANASVNGVLWRHCPTTVRSALWVLLGLAVIVAGWLLLPRHLDEARRSDDLVTTVAVSATVMLLISPVSWNHHWVWLPFIAVWAARVLPRRLSIVMTCLAAPVALAGPLYLARIIALPLGYDPLSPAVAWTGDILPVLALVVLVGALVTRRSSAQSSYL</sequence>
<feature type="transmembrane region" description="Helical" evidence="8">
    <location>
        <begin position="192"/>
        <end position="213"/>
    </location>
</feature>
<comment type="subcellular location">
    <subcellularLocation>
        <location evidence="1">Cell membrane</location>
        <topology evidence="1">Multi-pass membrane protein</topology>
    </subcellularLocation>
</comment>
<accession>A0A9X5LTG1</accession>
<feature type="transmembrane region" description="Helical" evidence="8">
    <location>
        <begin position="335"/>
        <end position="357"/>
    </location>
</feature>
<reference evidence="9" key="1">
    <citation type="submission" date="2014-05" db="EMBL/GenBank/DDBJ databases">
        <authorList>
            <person name="Jahns A.C."/>
            <person name="Eilers H."/>
            <person name="Alexeyev O.A."/>
        </authorList>
    </citation>
    <scope>NUCLEOTIDE SEQUENCE [LARGE SCALE GENOMIC DNA]</scope>
    <source>
        <strain evidence="9">DSM 20700</strain>
    </source>
</reference>
<evidence type="ECO:0000256" key="5">
    <source>
        <dbReference type="ARBA" id="ARBA00022989"/>
    </source>
</evidence>
<evidence type="ECO:0000256" key="6">
    <source>
        <dbReference type="ARBA" id="ARBA00023136"/>
    </source>
</evidence>
<keyword evidence="3" id="KW-0808">Transferase</keyword>
<dbReference type="GO" id="GO:0016758">
    <property type="term" value="F:hexosyltransferase activity"/>
    <property type="evidence" value="ECO:0007669"/>
    <property type="project" value="InterPro"/>
</dbReference>
<evidence type="ECO:0000256" key="3">
    <source>
        <dbReference type="ARBA" id="ARBA00022679"/>
    </source>
</evidence>
<keyword evidence="4 8" id="KW-0812">Transmembrane</keyword>
<dbReference type="InterPro" id="IPR018584">
    <property type="entry name" value="GT87"/>
</dbReference>
<dbReference type="RefSeq" id="WP_036977577.1">
    <property type="nucleotide sequence ID" value="NZ_AOSS01000160.1"/>
</dbReference>
<evidence type="ECO:0000256" key="1">
    <source>
        <dbReference type="ARBA" id="ARBA00004651"/>
    </source>
</evidence>
<feature type="transmembrane region" description="Helical" evidence="8">
    <location>
        <begin position="286"/>
        <end position="304"/>
    </location>
</feature>
<protein>
    <recommendedName>
        <fullName evidence="11">Polyprenol-phosphate-mannose-dependent alpha-(1-2)-phosphatidylinositol mannoside mannosyltransferase</fullName>
    </recommendedName>
</protein>
<name>A0A9X5LTG1_9ACTN</name>
<dbReference type="Pfam" id="PF09594">
    <property type="entry name" value="GT87"/>
    <property type="match status" value="1"/>
</dbReference>
<feature type="transmembrane region" description="Helical" evidence="8">
    <location>
        <begin position="119"/>
        <end position="137"/>
    </location>
</feature>
<evidence type="ECO:0000313" key="10">
    <source>
        <dbReference type="EMBL" id="OCT42819.1"/>
    </source>
</evidence>
<comment type="caution">
    <text evidence="9">The sequence shown here is derived from an EMBL/GenBank/DDBJ whole genome shotgun (WGS) entry which is preliminary data.</text>
</comment>
<feature type="transmembrane region" description="Helical" evidence="8">
    <location>
        <begin position="363"/>
        <end position="384"/>
    </location>
</feature>
<feature type="transmembrane region" description="Helical" evidence="8">
    <location>
        <begin position="12"/>
        <end position="31"/>
    </location>
</feature>
<feature type="transmembrane region" description="Helical" evidence="8">
    <location>
        <begin position="52"/>
        <end position="76"/>
    </location>
</feature>
<evidence type="ECO:0000256" key="7">
    <source>
        <dbReference type="ARBA" id="ARBA00024033"/>
    </source>
</evidence>
<keyword evidence="5 8" id="KW-1133">Transmembrane helix</keyword>
<feature type="transmembrane region" description="Helical" evidence="8">
    <location>
        <begin position="256"/>
        <end position="274"/>
    </location>
</feature>
<feature type="transmembrane region" description="Helical" evidence="8">
    <location>
        <begin position="310"/>
        <end position="328"/>
    </location>
</feature>
<proteinExistence type="inferred from homology"/>
<dbReference type="EMBL" id="JNBU01000007">
    <property type="protein sequence ID" value="OCT42819.1"/>
    <property type="molecule type" value="Genomic_DNA"/>
</dbReference>
<evidence type="ECO:0000256" key="2">
    <source>
        <dbReference type="ARBA" id="ARBA00022475"/>
    </source>
</evidence>
<organism evidence="9">
    <name type="scientific">Cutibacterium granulosum DSM 20700</name>
    <dbReference type="NCBI Taxonomy" id="1160719"/>
    <lineage>
        <taxon>Bacteria</taxon>
        <taxon>Bacillati</taxon>
        <taxon>Actinomycetota</taxon>
        <taxon>Actinomycetes</taxon>
        <taxon>Propionibacteriales</taxon>
        <taxon>Propionibacteriaceae</taxon>
        <taxon>Cutibacterium</taxon>
    </lineage>
</organism>